<organism evidence="2 3">
    <name type="scientific">Salmonella enterica I</name>
    <dbReference type="NCBI Taxonomy" id="59201"/>
    <lineage>
        <taxon>Bacteria</taxon>
        <taxon>Pseudomonadati</taxon>
        <taxon>Pseudomonadota</taxon>
        <taxon>Gammaproteobacteria</taxon>
        <taxon>Enterobacterales</taxon>
        <taxon>Enterobacteriaceae</taxon>
        <taxon>Salmonella</taxon>
    </lineage>
</organism>
<dbReference type="Proteomes" id="UP000282086">
    <property type="component" value="Chromosome"/>
</dbReference>
<gene>
    <name evidence="2" type="ORF">NCTC129_04671</name>
</gene>
<reference evidence="2 3" key="1">
    <citation type="submission" date="2018-12" db="EMBL/GenBank/DDBJ databases">
        <authorList>
            <consortium name="Pathogen Informatics"/>
        </authorList>
    </citation>
    <scope>NUCLEOTIDE SEQUENCE [LARGE SCALE GENOMIC DNA]</scope>
    <source>
        <strain evidence="2 3">NCTC129</strain>
    </source>
</reference>
<evidence type="ECO:0000313" key="2">
    <source>
        <dbReference type="EMBL" id="VDZ98408.1"/>
    </source>
</evidence>
<feature type="region of interest" description="Disordered" evidence="1">
    <location>
        <begin position="45"/>
        <end position="66"/>
    </location>
</feature>
<dbReference type="AlphaFoldDB" id="A0A447N536"/>
<name>A0A447N536_SALET</name>
<proteinExistence type="predicted"/>
<accession>A0A447N536</accession>
<evidence type="ECO:0000256" key="1">
    <source>
        <dbReference type="SAM" id="MobiDB-lite"/>
    </source>
</evidence>
<dbReference type="EMBL" id="LR134140">
    <property type="protein sequence ID" value="VDZ98408.1"/>
    <property type="molecule type" value="Genomic_DNA"/>
</dbReference>
<sequence length="76" mass="7957">MGKESHQAVIHANVFPCIAAILTGLANTVRPFINKVSVTRCCSSSATATTTRGLKRPPGAPDADPPLLAKFIESPI</sequence>
<protein>
    <submittedName>
        <fullName evidence="2">Uncharacterized protein</fullName>
    </submittedName>
</protein>
<evidence type="ECO:0000313" key="3">
    <source>
        <dbReference type="Proteomes" id="UP000282086"/>
    </source>
</evidence>